<comment type="caution">
    <text evidence="1">The sequence shown here is derived from an EMBL/GenBank/DDBJ whole genome shotgun (WGS) entry which is preliminary data.</text>
</comment>
<accession>A0ACC2QEA1</accession>
<keyword evidence="2" id="KW-1185">Reference proteome</keyword>
<name>A0ACC2QEA1_9NEOP</name>
<evidence type="ECO:0000313" key="2">
    <source>
        <dbReference type="Proteomes" id="UP001231649"/>
    </source>
</evidence>
<evidence type="ECO:0000313" key="1">
    <source>
        <dbReference type="EMBL" id="KAJ8713776.1"/>
    </source>
</evidence>
<dbReference type="EMBL" id="CM056796">
    <property type="protein sequence ID" value="KAJ8713776.1"/>
    <property type="molecule type" value="Genomic_DNA"/>
</dbReference>
<reference evidence="1" key="1">
    <citation type="submission" date="2023-03" db="EMBL/GenBank/DDBJ databases">
        <title>Chromosome-level genomes of two armyworms, Mythimna separata and Mythimna loreyi, provide insights into the biosynthesis and reception of sex pheromones.</title>
        <authorList>
            <person name="Zhao H."/>
        </authorList>
    </citation>
    <scope>NUCLEOTIDE SEQUENCE</scope>
    <source>
        <strain evidence="1">BeijingLab</strain>
    </source>
</reference>
<sequence length="555" mass="63843">MRTVDPELWSRKMKRHVVQTTPPSRFGQQQASCGLETRLRQSLWDALAEFWKNCSLAAAQYYQHDENKYERRLEARPPPICTGRPNTSSASCRWRHVFLLVLTLVAGWVLLLHNSKRLESQPPLIVSLQTDDNSIRDYKFPAVALCSNQIISKAALKNLTKYFYKHPKNKEYRYRESQIQRSLLDMGALLTLALPPMRIDFEKFVLDVEKDFNVTDIMFRLSANCSTILKRCSWRGDLVPCEHLFASRLTALGFCCVFNSRYQPGDVEHQPAVLDLVGRDYGLGVVVNEIRDDVAYERRPTYGMELLLFEGEEFPLLESGDVRLYPLPRNATVFLNVRALSQLPADHLSHYTDDKRGCLLEGGGMSWCLAQCRRDTAEALCGCVPYALQPQFVPALAPTCTLGDLTCLNKHREKFMYVYPGDDAHPSLSQEVQDALYCPDCMVQCRRQLFSASVSYTAYSGKPHVFRNFLSANISLINSTTIRLFYSIDHQQWYKVEGSMRWFENFVKLGTQWLVITGVSILNFSELLYHGTFRWLHHFIRRTRIARMQPVATSK</sequence>
<organism evidence="1 2">
    <name type="scientific">Mythimna loreyi</name>
    <dbReference type="NCBI Taxonomy" id="667449"/>
    <lineage>
        <taxon>Eukaryota</taxon>
        <taxon>Metazoa</taxon>
        <taxon>Ecdysozoa</taxon>
        <taxon>Arthropoda</taxon>
        <taxon>Hexapoda</taxon>
        <taxon>Insecta</taxon>
        <taxon>Pterygota</taxon>
        <taxon>Neoptera</taxon>
        <taxon>Endopterygota</taxon>
        <taxon>Lepidoptera</taxon>
        <taxon>Glossata</taxon>
        <taxon>Ditrysia</taxon>
        <taxon>Noctuoidea</taxon>
        <taxon>Noctuidae</taxon>
        <taxon>Noctuinae</taxon>
        <taxon>Hadenini</taxon>
        <taxon>Mythimna</taxon>
    </lineage>
</organism>
<gene>
    <name evidence="1" type="ORF">PYW08_007396</name>
</gene>
<dbReference type="Proteomes" id="UP001231649">
    <property type="component" value="Chromosome 20"/>
</dbReference>
<proteinExistence type="predicted"/>
<protein>
    <submittedName>
        <fullName evidence="1">Uncharacterized protein</fullName>
    </submittedName>
</protein>